<sequence length="103" mass="11591">MLLRKPITGGDTPSLVTRRGRLEPLWADVLSDLKVINDEESKLIVHIPRTHVFVGQYLCGCESTDALRTPILSNPTSLEGIDFSTGKLPNSYRLLNKLQMRSW</sequence>
<name>A0A0R3TAR0_RODNA</name>
<protein>
    <submittedName>
        <fullName evidence="1 3">Uncharacterized protein</fullName>
    </submittedName>
</protein>
<evidence type="ECO:0000313" key="3">
    <source>
        <dbReference type="WBParaSite" id="HNAJ_0000414901-mRNA-1"/>
    </source>
</evidence>
<dbReference type="AlphaFoldDB" id="A0A0R3TAR0"/>
<evidence type="ECO:0000313" key="1">
    <source>
        <dbReference type="EMBL" id="VDO00007.1"/>
    </source>
</evidence>
<dbReference type="OrthoDB" id="6241182at2759"/>
<keyword evidence="2" id="KW-1185">Reference proteome</keyword>
<reference evidence="1 2" key="2">
    <citation type="submission" date="2018-11" db="EMBL/GenBank/DDBJ databases">
        <authorList>
            <consortium name="Pathogen Informatics"/>
        </authorList>
    </citation>
    <scope>NUCLEOTIDE SEQUENCE [LARGE SCALE GENOMIC DNA]</scope>
</reference>
<organism evidence="3">
    <name type="scientific">Rodentolepis nana</name>
    <name type="common">Dwarf tapeworm</name>
    <name type="synonym">Hymenolepis nana</name>
    <dbReference type="NCBI Taxonomy" id="102285"/>
    <lineage>
        <taxon>Eukaryota</taxon>
        <taxon>Metazoa</taxon>
        <taxon>Spiralia</taxon>
        <taxon>Lophotrochozoa</taxon>
        <taxon>Platyhelminthes</taxon>
        <taxon>Cestoda</taxon>
        <taxon>Eucestoda</taxon>
        <taxon>Cyclophyllidea</taxon>
        <taxon>Hymenolepididae</taxon>
        <taxon>Rodentolepis</taxon>
    </lineage>
</organism>
<reference evidence="3" key="1">
    <citation type="submission" date="2017-02" db="UniProtKB">
        <authorList>
            <consortium name="WormBaseParasite"/>
        </authorList>
    </citation>
    <scope>IDENTIFICATION</scope>
</reference>
<proteinExistence type="predicted"/>
<dbReference type="Proteomes" id="UP000278807">
    <property type="component" value="Unassembled WGS sequence"/>
</dbReference>
<evidence type="ECO:0000313" key="2">
    <source>
        <dbReference type="Proteomes" id="UP000278807"/>
    </source>
</evidence>
<dbReference type="EMBL" id="UZAE01002735">
    <property type="protein sequence ID" value="VDO00007.1"/>
    <property type="molecule type" value="Genomic_DNA"/>
</dbReference>
<gene>
    <name evidence="1" type="ORF">HNAJ_LOCUS4147</name>
</gene>
<dbReference type="WBParaSite" id="HNAJ_0000414901-mRNA-1">
    <property type="protein sequence ID" value="HNAJ_0000414901-mRNA-1"/>
    <property type="gene ID" value="HNAJ_0000414901"/>
</dbReference>
<accession>A0A0R3TAR0</accession>
<dbReference type="STRING" id="102285.A0A0R3TAR0"/>